<evidence type="ECO:0000256" key="2">
    <source>
        <dbReference type="ARBA" id="ARBA00005983"/>
    </source>
</evidence>
<evidence type="ECO:0000259" key="9">
    <source>
        <dbReference type="PROSITE" id="PS50146"/>
    </source>
</evidence>
<keyword evidence="7" id="KW-0443">Lipid metabolism</keyword>
<reference evidence="10 11" key="1">
    <citation type="submission" date="2009-08" db="EMBL/GenBank/DDBJ databases">
        <authorList>
            <person name="Muzny D."/>
            <person name="Qin X."/>
            <person name="Deng J."/>
            <person name="Jiang H."/>
            <person name="Liu Y."/>
            <person name="Qu J."/>
            <person name="Song X.-Z."/>
            <person name="Zhang L."/>
            <person name="Thornton R."/>
            <person name="Coyle M."/>
            <person name="Francisco L."/>
            <person name="Jackson L."/>
            <person name="Javaid M."/>
            <person name="Korchina V."/>
            <person name="Kovar C."/>
            <person name="Mata R."/>
            <person name="Mathew T."/>
            <person name="Ngo R."/>
            <person name="Nguyen L."/>
            <person name="Nguyen N."/>
            <person name="Okwuonu G."/>
            <person name="Ongeri F."/>
            <person name="Pham C."/>
            <person name="Simmons D."/>
            <person name="Wilczek-Boney K."/>
            <person name="Hale W."/>
            <person name="Jakkamsetti A."/>
            <person name="Pham P."/>
            <person name="Ruth R."/>
            <person name="San Lucas F."/>
            <person name="Warren J."/>
            <person name="Zhang J."/>
            <person name="Zhao Z."/>
            <person name="Zhou C."/>
            <person name="Zhu D."/>
            <person name="Lee S."/>
            <person name="Bess C."/>
            <person name="Blankenburg K."/>
            <person name="Forbes L."/>
            <person name="Fu Q."/>
            <person name="Gubbala S."/>
            <person name="Hirani K."/>
            <person name="Jayaseelan J.C."/>
            <person name="Lara F."/>
            <person name="Munidasa M."/>
            <person name="Palculict T."/>
            <person name="Patil S."/>
            <person name="Pu L.-L."/>
            <person name="Saada N."/>
            <person name="Tang L."/>
            <person name="Weissenberger G."/>
            <person name="Zhu Y."/>
            <person name="Hemphill L."/>
            <person name="Shang Y."/>
            <person name="Youmans B."/>
            <person name="Ayvaz T."/>
            <person name="Ross M."/>
            <person name="Santibanez J."/>
            <person name="Aqrawi P."/>
            <person name="Gross S."/>
            <person name="Joshi V."/>
            <person name="Fowler G."/>
            <person name="Nazareth L."/>
            <person name="Reid J."/>
            <person name="Worley K."/>
            <person name="Petrosino J."/>
            <person name="Highlander S."/>
            <person name="Gibbs R."/>
        </authorList>
    </citation>
    <scope>NUCLEOTIDE SEQUENCE [LARGE SCALE GENOMIC DNA]</scope>
    <source>
        <strain evidence="10 11">ATCC 49175</strain>
    </source>
</reference>
<dbReference type="SUPFAM" id="SSF111331">
    <property type="entry name" value="NAD kinase/diacylglycerol kinase-like"/>
    <property type="match status" value="1"/>
</dbReference>
<dbReference type="AlphaFoldDB" id="C8NEI3"/>
<evidence type="ECO:0000256" key="5">
    <source>
        <dbReference type="ARBA" id="ARBA00022777"/>
    </source>
</evidence>
<comment type="caution">
    <text evidence="10">The sequence shown here is derived from an EMBL/GenBank/DDBJ whole genome shotgun (WGS) entry which is preliminary data.</text>
</comment>
<keyword evidence="5 10" id="KW-0418">Kinase</keyword>
<name>C8NEI3_9LACT</name>
<dbReference type="InterPro" id="IPR001206">
    <property type="entry name" value="Diacylglycerol_kinase_cat_dom"/>
</dbReference>
<dbReference type="InterPro" id="IPR050187">
    <property type="entry name" value="Lipid_Phosphate_FormReg"/>
</dbReference>
<dbReference type="PROSITE" id="PS50146">
    <property type="entry name" value="DAGK"/>
    <property type="match status" value="1"/>
</dbReference>
<dbReference type="Gene3D" id="3.40.50.10330">
    <property type="entry name" value="Probable inorganic polyphosphate/atp-NAD kinase, domain 1"/>
    <property type="match status" value="1"/>
</dbReference>
<dbReference type="GeneID" id="78411405"/>
<keyword evidence="7" id="KW-0594">Phospholipid biosynthesis</keyword>
<dbReference type="Pfam" id="PF19279">
    <property type="entry name" value="YegS_C"/>
    <property type="match status" value="1"/>
</dbReference>
<dbReference type="InterPro" id="IPR045540">
    <property type="entry name" value="YegS/DAGK_C"/>
</dbReference>
<accession>C8NEI3</accession>
<keyword evidence="6" id="KW-0067">ATP-binding</keyword>
<keyword evidence="3" id="KW-0808">Transferase</keyword>
<proteinExistence type="inferred from homology"/>
<evidence type="ECO:0000313" key="11">
    <source>
        <dbReference type="Proteomes" id="UP000005926"/>
    </source>
</evidence>
<dbReference type="EMBL" id="ACKZ01000008">
    <property type="protein sequence ID" value="EEW38084.1"/>
    <property type="molecule type" value="Genomic_DNA"/>
</dbReference>
<dbReference type="InterPro" id="IPR017438">
    <property type="entry name" value="ATP-NAD_kinase_N"/>
</dbReference>
<evidence type="ECO:0000256" key="3">
    <source>
        <dbReference type="ARBA" id="ARBA00022679"/>
    </source>
</evidence>
<evidence type="ECO:0000256" key="6">
    <source>
        <dbReference type="ARBA" id="ARBA00022840"/>
    </source>
</evidence>
<dbReference type="Proteomes" id="UP000005926">
    <property type="component" value="Unassembled WGS sequence"/>
</dbReference>
<gene>
    <name evidence="10" type="ORF">HMPREF0444_0328</name>
</gene>
<dbReference type="RefSeq" id="WP_005605360.1">
    <property type="nucleotide sequence ID" value="NZ_CP102283.1"/>
</dbReference>
<dbReference type="GO" id="GO:0005524">
    <property type="term" value="F:ATP binding"/>
    <property type="evidence" value="ECO:0007669"/>
    <property type="project" value="UniProtKB-KW"/>
</dbReference>
<keyword evidence="8" id="KW-1208">Phospholipid metabolism</keyword>
<dbReference type="eggNOG" id="COG1597">
    <property type="taxonomic scope" value="Bacteria"/>
</dbReference>
<dbReference type="InterPro" id="IPR016064">
    <property type="entry name" value="NAD/diacylglycerol_kinase_sf"/>
</dbReference>
<protein>
    <submittedName>
        <fullName evidence="10">Diacylglycerol kinase catalytic domain protein</fullName>
    </submittedName>
</protein>
<comment type="similarity">
    <text evidence="2">Belongs to the diacylglycerol/lipid kinase family.</text>
</comment>
<feature type="domain" description="DAGKc" evidence="9">
    <location>
        <begin position="1"/>
        <end position="132"/>
    </location>
</feature>
<evidence type="ECO:0000313" key="10">
    <source>
        <dbReference type="EMBL" id="EEW38084.1"/>
    </source>
</evidence>
<dbReference type="HOGENOM" id="CLU_045532_0_2_9"/>
<dbReference type="PANTHER" id="PTHR12358:SF54">
    <property type="entry name" value="SPHINGOSINE KINASE RELATED PROTEIN"/>
    <property type="match status" value="1"/>
</dbReference>
<comment type="cofactor">
    <cofactor evidence="1">
        <name>Mg(2+)</name>
        <dbReference type="ChEBI" id="CHEBI:18420"/>
    </cofactor>
</comment>
<dbReference type="GO" id="GO:0016301">
    <property type="term" value="F:kinase activity"/>
    <property type="evidence" value="ECO:0007669"/>
    <property type="project" value="UniProtKB-KW"/>
</dbReference>
<dbReference type="GO" id="GO:0008654">
    <property type="term" value="P:phospholipid biosynthetic process"/>
    <property type="evidence" value="ECO:0007669"/>
    <property type="project" value="UniProtKB-KW"/>
</dbReference>
<keyword evidence="11" id="KW-1185">Reference proteome</keyword>
<dbReference type="PANTHER" id="PTHR12358">
    <property type="entry name" value="SPHINGOSINE KINASE"/>
    <property type="match status" value="1"/>
</dbReference>
<keyword evidence="7" id="KW-0444">Lipid biosynthesis</keyword>
<evidence type="ECO:0000256" key="4">
    <source>
        <dbReference type="ARBA" id="ARBA00022741"/>
    </source>
</evidence>
<organism evidence="10 11">
    <name type="scientific">Granulicatella adiacens ATCC 49175</name>
    <dbReference type="NCBI Taxonomy" id="638301"/>
    <lineage>
        <taxon>Bacteria</taxon>
        <taxon>Bacillati</taxon>
        <taxon>Bacillota</taxon>
        <taxon>Bacilli</taxon>
        <taxon>Lactobacillales</taxon>
        <taxon>Carnobacteriaceae</taxon>
        <taxon>Granulicatella</taxon>
    </lineage>
</organism>
<dbReference type="Pfam" id="PF00781">
    <property type="entry name" value="DAGK_cat"/>
    <property type="match status" value="1"/>
</dbReference>
<evidence type="ECO:0000256" key="1">
    <source>
        <dbReference type="ARBA" id="ARBA00001946"/>
    </source>
</evidence>
<dbReference type="STRING" id="638301.HMPREF0444_0328"/>
<evidence type="ECO:0000256" key="8">
    <source>
        <dbReference type="ARBA" id="ARBA00023264"/>
    </source>
</evidence>
<keyword evidence="4" id="KW-0547">Nucleotide-binding</keyword>
<sequence>MNLFIFGNPMSGSFSGQQQINHIVEVCTEKGIPFKLFQTQKAGELPELMDKHLQQRNQHTIVVIVGGDGTLNEALQYLKQQNIFVPLSYLPAGTGNDFSREMNLTHHARKCIENLSKNHIIDLEFLTYSEENSQTTGIILNSMGFGIDAAICEINQKQRQALLQAKAIKKASYLTPIIKAFKERKEFDALITLDDKESFTSTRNLLLGAFNHAYFGGGIRFVPSATQGSHHFQIAIARKVSLFTVLKALPFILTNGTHFKLFPKNLKEYSCTKANIKINEPIKAQKDGEFVTYPTVNLNLSMDHYPFLLTNET</sequence>
<evidence type="ECO:0000256" key="7">
    <source>
        <dbReference type="ARBA" id="ARBA00023209"/>
    </source>
</evidence>
<dbReference type="SMART" id="SM00046">
    <property type="entry name" value="DAGKc"/>
    <property type="match status" value="1"/>
</dbReference>
<dbReference type="Gene3D" id="2.60.200.40">
    <property type="match status" value="1"/>
</dbReference>